<proteinExistence type="predicted"/>
<organism evidence="1 2">
    <name type="scientific">Oesophagostomum dentatum</name>
    <name type="common">Nodular worm</name>
    <dbReference type="NCBI Taxonomy" id="61180"/>
    <lineage>
        <taxon>Eukaryota</taxon>
        <taxon>Metazoa</taxon>
        <taxon>Ecdysozoa</taxon>
        <taxon>Nematoda</taxon>
        <taxon>Chromadorea</taxon>
        <taxon>Rhabditida</taxon>
        <taxon>Rhabditina</taxon>
        <taxon>Rhabditomorpha</taxon>
        <taxon>Strongyloidea</taxon>
        <taxon>Strongylidae</taxon>
        <taxon>Oesophagostomum</taxon>
    </lineage>
</organism>
<accession>A0A0B1RT72</accession>
<dbReference type="Proteomes" id="UP000053660">
    <property type="component" value="Unassembled WGS sequence"/>
</dbReference>
<keyword evidence="2" id="KW-1185">Reference proteome</keyword>
<dbReference type="EMBL" id="KN613331">
    <property type="protein sequence ID" value="KHJ74841.1"/>
    <property type="molecule type" value="Genomic_DNA"/>
</dbReference>
<name>A0A0B1RT72_OESDE</name>
<reference evidence="1 2" key="1">
    <citation type="submission" date="2014-03" db="EMBL/GenBank/DDBJ databases">
        <title>Draft genome of the hookworm Oesophagostomum dentatum.</title>
        <authorList>
            <person name="Mitreva M."/>
        </authorList>
    </citation>
    <scope>NUCLEOTIDE SEQUENCE [LARGE SCALE GENOMIC DNA]</scope>
    <source>
        <strain evidence="1 2">OD-Hann</strain>
    </source>
</reference>
<gene>
    <name evidence="1" type="ORF">OESDEN_25543</name>
</gene>
<evidence type="ECO:0000313" key="1">
    <source>
        <dbReference type="EMBL" id="KHJ74841.1"/>
    </source>
</evidence>
<dbReference type="AlphaFoldDB" id="A0A0B1RT72"/>
<evidence type="ECO:0000313" key="2">
    <source>
        <dbReference type="Proteomes" id="UP000053660"/>
    </source>
</evidence>
<sequence length="53" mass="6351">MCLSTRMWCKSSSGSKSTKCKRRSTQASHDTLFPGGFRDCRIFCYRFICWFWR</sequence>
<protein>
    <submittedName>
        <fullName evidence="1">Uncharacterized protein</fullName>
    </submittedName>
</protein>